<dbReference type="Proteomes" id="UP000521922">
    <property type="component" value="Unassembled WGS sequence"/>
</dbReference>
<feature type="signal peptide" evidence="1">
    <location>
        <begin position="1"/>
        <end position="27"/>
    </location>
</feature>
<evidence type="ECO:0000313" key="2">
    <source>
        <dbReference type="EMBL" id="NYD23212.1"/>
    </source>
</evidence>
<organism evidence="2 3">
    <name type="scientific">Kineococcus aurantiacus</name>
    <dbReference type="NCBI Taxonomy" id="37633"/>
    <lineage>
        <taxon>Bacteria</taxon>
        <taxon>Bacillati</taxon>
        <taxon>Actinomycetota</taxon>
        <taxon>Actinomycetes</taxon>
        <taxon>Kineosporiales</taxon>
        <taxon>Kineosporiaceae</taxon>
        <taxon>Kineococcus</taxon>
    </lineage>
</organism>
<keyword evidence="1" id="KW-0732">Signal</keyword>
<dbReference type="EMBL" id="JACCBB010000001">
    <property type="protein sequence ID" value="NYD23212.1"/>
    <property type="molecule type" value="Genomic_DNA"/>
</dbReference>
<gene>
    <name evidence="2" type="ORF">BJ968_002752</name>
</gene>
<reference evidence="2 3" key="1">
    <citation type="submission" date="2020-07" db="EMBL/GenBank/DDBJ databases">
        <title>Sequencing the genomes of 1000 actinobacteria strains.</title>
        <authorList>
            <person name="Klenk H.-P."/>
        </authorList>
    </citation>
    <scope>NUCLEOTIDE SEQUENCE [LARGE SCALE GENOMIC DNA]</scope>
    <source>
        <strain evidence="2 3">DSM 7487</strain>
    </source>
</reference>
<sequence length="215" mass="21889">MKRTTAAAGALATALALTVAAAAPAGAATGTTTGTTAPTVQLASAQVETYGPADTPIYPKCTTDYPPISDCGYVDLRLTLTGFDAFGGVVACDDETSAEGCPISGLGSVGSRGSARMHAAVACGDDPRPRLVKSTLPILPATPYSDVNGYTRIDSNSAKLVATLEFPTPAEYGVCGKRPTTLLHAKVFGITVGFDGEGGTPDRTFRVPGIFSWAP</sequence>
<feature type="chain" id="PRO_5031165760" description="Secreted protein" evidence="1">
    <location>
        <begin position="28"/>
        <end position="215"/>
    </location>
</feature>
<name>A0A7Y9J1J3_9ACTN</name>
<comment type="caution">
    <text evidence="2">The sequence shown here is derived from an EMBL/GenBank/DDBJ whole genome shotgun (WGS) entry which is preliminary data.</text>
</comment>
<accession>A0A7Y9J1J3</accession>
<evidence type="ECO:0000256" key="1">
    <source>
        <dbReference type="SAM" id="SignalP"/>
    </source>
</evidence>
<dbReference type="RefSeq" id="WP_179752759.1">
    <property type="nucleotide sequence ID" value="NZ_BAAAGN010000010.1"/>
</dbReference>
<evidence type="ECO:0000313" key="3">
    <source>
        <dbReference type="Proteomes" id="UP000521922"/>
    </source>
</evidence>
<dbReference type="AlphaFoldDB" id="A0A7Y9J1J3"/>
<evidence type="ECO:0008006" key="4">
    <source>
        <dbReference type="Google" id="ProtNLM"/>
    </source>
</evidence>
<protein>
    <recommendedName>
        <fullName evidence="4">Secreted protein</fullName>
    </recommendedName>
</protein>
<keyword evidence="3" id="KW-1185">Reference proteome</keyword>
<proteinExistence type="predicted"/>